<comment type="caution">
    <text evidence="1">The sequence shown here is derived from an EMBL/GenBank/DDBJ whole genome shotgun (WGS) entry which is preliminary data.</text>
</comment>
<sequence length="414" mass="47912">MFSIRRRKLIFIFLTVTTIFFIITINFVDILSKFQSEVIRTHLRIEDKIRKIQEHLPEIYYLRQHNTDLISDDFIQYLKSGGKVYNLDKLWNEANSWVTKTQLYNIHSKLGDVLFALQNAKILKCDLDNRGSQLKFLLTLEGNQEIIFKPKWYEKDEIIEGVVYAGKDRYGSEILGFYLSGLFEKPLVPISAERVVSFTNELLPVATTNFLKTTLSIDNRTCVYGTCYYCNKNDPICENSNRTLSGAAIFNIKGAIKVHKSPWRRIYKIGKIAEWQANDNYCKIITQNLSSKRILDFVDVAIFDFLIQNGDRHHYETLNGNLLWLDNGKGLGNPNIDHIDILAPLYQCCQIRKSTWSRLLQLSGGVLKEKLKSLPNIGNFVTDTHLDALERRLLIVYATVEFCMSINKEKMNIL</sequence>
<reference evidence="1" key="1">
    <citation type="submission" date="2022-04" db="EMBL/GenBank/DDBJ databases">
        <title>Chromosome-scale genome assembly of Holotrichia oblita Faldermann.</title>
        <authorList>
            <person name="Rongchong L."/>
        </authorList>
    </citation>
    <scope>NUCLEOTIDE SEQUENCE</scope>
    <source>
        <strain evidence="1">81SQS9</strain>
    </source>
</reference>
<dbReference type="Proteomes" id="UP001056778">
    <property type="component" value="Chromosome 2"/>
</dbReference>
<keyword evidence="2" id="KW-1185">Reference proteome</keyword>
<protein>
    <submittedName>
        <fullName evidence="1">Dentin matrix protein 4 protein fam20</fullName>
    </submittedName>
</protein>
<name>A0ACB9TP59_HOLOL</name>
<accession>A0ACB9TP59</accession>
<dbReference type="EMBL" id="CM043016">
    <property type="protein sequence ID" value="KAI4468652.1"/>
    <property type="molecule type" value="Genomic_DNA"/>
</dbReference>
<gene>
    <name evidence="1" type="ORF">MML48_2g00014435</name>
</gene>
<evidence type="ECO:0000313" key="2">
    <source>
        <dbReference type="Proteomes" id="UP001056778"/>
    </source>
</evidence>
<evidence type="ECO:0000313" key="1">
    <source>
        <dbReference type="EMBL" id="KAI4468652.1"/>
    </source>
</evidence>
<proteinExistence type="predicted"/>
<organism evidence="1 2">
    <name type="scientific">Holotrichia oblita</name>
    <name type="common">Chafer beetle</name>
    <dbReference type="NCBI Taxonomy" id="644536"/>
    <lineage>
        <taxon>Eukaryota</taxon>
        <taxon>Metazoa</taxon>
        <taxon>Ecdysozoa</taxon>
        <taxon>Arthropoda</taxon>
        <taxon>Hexapoda</taxon>
        <taxon>Insecta</taxon>
        <taxon>Pterygota</taxon>
        <taxon>Neoptera</taxon>
        <taxon>Endopterygota</taxon>
        <taxon>Coleoptera</taxon>
        <taxon>Polyphaga</taxon>
        <taxon>Scarabaeiformia</taxon>
        <taxon>Scarabaeidae</taxon>
        <taxon>Melolonthinae</taxon>
        <taxon>Holotrichia</taxon>
    </lineage>
</organism>